<evidence type="ECO:0008006" key="5">
    <source>
        <dbReference type="Google" id="ProtNLM"/>
    </source>
</evidence>
<keyword evidence="2" id="KW-0812">Transmembrane</keyword>
<evidence type="ECO:0000256" key="2">
    <source>
        <dbReference type="SAM" id="Phobius"/>
    </source>
</evidence>
<comment type="caution">
    <text evidence="3">The sequence shown here is derived from an EMBL/GenBank/DDBJ whole genome shotgun (WGS) entry which is preliminary data.</text>
</comment>
<organism evidence="3 4">
    <name type="scientific">Psychrobacillus psychrodurans</name>
    <dbReference type="NCBI Taxonomy" id="126157"/>
    <lineage>
        <taxon>Bacteria</taxon>
        <taxon>Bacillati</taxon>
        <taxon>Bacillota</taxon>
        <taxon>Bacilli</taxon>
        <taxon>Bacillales</taxon>
        <taxon>Bacillaceae</taxon>
        <taxon>Psychrobacillus</taxon>
    </lineage>
</organism>
<keyword evidence="2" id="KW-0472">Membrane</keyword>
<sequence>MSEKKTEDRVLDELLNNMPKFTDKRSKDEMYKLVKSKIEIQERPEKRNRLEVAMNKWLPFIISVASVLILTVLVSSFINKNESSTADKAQESSMEKDHMRTMDIPEEASMATEEDKSSDMSTMSGKIVSSYELVPFDSLFTSVYENDLNGGTVFHFSLLENALSIPITIVIPKEQIDMDFPNKVPNSLELYERYAFGIDEISLGFQEYHPYKGYFLTEGKMLKHYLPVDHGYDAAPGAMAPYLASINEIFTDFDSFLRVNEDGSPIDWDQVGMLDEPVELKGTEKKVNYFAYNGSNGETYLAPNFNKTFATLSEALMDMKDPENDVYSSVIPNNVTYTVREDKGLVVRFDKPLNLESLDVNEASRLLEAFSLTAASFNQSIQLENVVQESWDGINLISSLPVPIGPNGFTLRTN</sequence>
<dbReference type="Proteomes" id="UP001152172">
    <property type="component" value="Unassembled WGS sequence"/>
</dbReference>
<evidence type="ECO:0000256" key="1">
    <source>
        <dbReference type="SAM" id="MobiDB-lite"/>
    </source>
</evidence>
<evidence type="ECO:0000313" key="3">
    <source>
        <dbReference type="EMBL" id="MCZ8532279.1"/>
    </source>
</evidence>
<proteinExistence type="predicted"/>
<keyword evidence="2" id="KW-1133">Transmembrane helix</keyword>
<dbReference type="EMBL" id="JAMKBI010000002">
    <property type="protein sequence ID" value="MCZ8532279.1"/>
    <property type="molecule type" value="Genomic_DNA"/>
</dbReference>
<name>A0A9X3L6P5_9BACI</name>
<gene>
    <name evidence="3" type="ORF">M9R61_02810</name>
</gene>
<feature type="region of interest" description="Disordered" evidence="1">
    <location>
        <begin position="84"/>
        <end position="121"/>
    </location>
</feature>
<keyword evidence="4" id="KW-1185">Reference proteome</keyword>
<reference evidence="3" key="1">
    <citation type="submission" date="2022-05" db="EMBL/GenBank/DDBJ databases">
        <authorList>
            <person name="Colautti A."/>
            <person name="Iacumin L."/>
        </authorList>
    </citation>
    <scope>NUCLEOTIDE SEQUENCE</scope>
    <source>
        <strain evidence="3">DSM 30747</strain>
    </source>
</reference>
<evidence type="ECO:0000313" key="4">
    <source>
        <dbReference type="Proteomes" id="UP001152172"/>
    </source>
</evidence>
<accession>A0A9X3L6P5</accession>
<dbReference type="RefSeq" id="WP_269920891.1">
    <property type="nucleotide sequence ID" value="NZ_JAMKBI010000002.1"/>
</dbReference>
<feature type="compositionally biased region" description="Basic and acidic residues" evidence="1">
    <location>
        <begin position="88"/>
        <end position="103"/>
    </location>
</feature>
<dbReference type="AlphaFoldDB" id="A0A9X3L6P5"/>
<feature type="transmembrane region" description="Helical" evidence="2">
    <location>
        <begin position="57"/>
        <end position="78"/>
    </location>
</feature>
<protein>
    <recommendedName>
        <fullName evidence="5">Sigma-X negative effector</fullName>
    </recommendedName>
</protein>